<comment type="caution">
    <text evidence="1">The sequence shown here is derived from an EMBL/GenBank/DDBJ whole genome shotgun (WGS) entry which is preliminary data.</text>
</comment>
<evidence type="ECO:0000313" key="2">
    <source>
        <dbReference type="Proteomes" id="UP001165064"/>
    </source>
</evidence>
<dbReference type="Proteomes" id="UP001165064">
    <property type="component" value="Unassembled WGS sequence"/>
</dbReference>
<name>A0ACB5T7W5_AMBMO</name>
<proteinExistence type="predicted"/>
<accession>A0ACB5T7W5</accession>
<evidence type="ECO:0000313" key="1">
    <source>
        <dbReference type="EMBL" id="GME83364.1"/>
    </source>
</evidence>
<reference evidence="1" key="1">
    <citation type="submission" date="2023-04" db="EMBL/GenBank/DDBJ databases">
        <title>Ambrosiozyma monospora NBRC 10751.</title>
        <authorList>
            <person name="Ichikawa N."/>
            <person name="Sato H."/>
            <person name="Tonouchi N."/>
        </authorList>
    </citation>
    <scope>NUCLEOTIDE SEQUENCE</scope>
    <source>
        <strain evidence="1">NBRC 10751</strain>
    </source>
</reference>
<protein>
    <submittedName>
        <fullName evidence="1">Unnamed protein product</fullName>
    </submittedName>
</protein>
<dbReference type="EMBL" id="BSXS01004709">
    <property type="protein sequence ID" value="GME83364.1"/>
    <property type="molecule type" value="Genomic_DNA"/>
</dbReference>
<organism evidence="1 2">
    <name type="scientific">Ambrosiozyma monospora</name>
    <name type="common">Yeast</name>
    <name type="synonym">Endomycopsis monosporus</name>
    <dbReference type="NCBI Taxonomy" id="43982"/>
    <lineage>
        <taxon>Eukaryota</taxon>
        <taxon>Fungi</taxon>
        <taxon>Dikarya</taxon>
        <taxon>Ascomycota</taxon>
        <taxon>Saccharomycotina</taxon>
        <taxon>Pichiomycetes</taxon>
        <taxon>Pichiales</taxon>
        <taxon>Pichiaceae</taxon>
        <taxon>Ambrosiozyma</taxon>
    </lineage>
</organism>
<sequence>MAASLTMKLVDVPESGYFAKNNQGEVVIKGSSITVGYYKNEEETKKAFCLGDGWFSTGDIGEWLPNGSLKLIDRRKNMIKNLNGEYIALEKLESIYKANPVIGNICCYADEYKHKPLAIVSPNEPVVKKMARDLGIVKSTEEAQLSELITKDKLRVEITKTVIDTGKKHGLNGFELIDAVVLVDDEWTPENGYVSAAQKLQRKKILASVWDRVQKISGEPVI</sequence>
<keyword evidence="2" id="KW-1185">Reference proteome</keyword>
<gene>
    <name evidence="1" type="ORF">Amon02_000612100</name>
</gene>